<dbReference type="Pfam" id="PF00102">
    <property type="entry name" value="Y_phosphatase"/>
    <property type="match status" value="1"/>
</dbReference>
<reference evidence="5" key="3">
    <citation type="submission" date="2019-04" db="EMBL/GenBank/DDBJ databases">
        <authorList>
            <person name="Howe K."/>
            <person name="Paulini M."/>
            <person name="Williams G."/>
        </authorList>
    </citation>
    <scope>NUCLEOTIDE SEQUENCE [LARGE SCALE GENOMIC DNA]</scope>
    <source>
        <strain evidence="5">FR3</strain>
    </source>
</reference>
<feature type="domain" description="Tyrosine specific protein phosphatases" evidence="3">
    <location>
        <begin position="241"/>
        <end position="311"/>
    </location>
</feature>
<dbReference type="GO" id="GO:0004725">
    <property type="term" value="F:protein tyrosine phosphatase activity"/>
    <property type="evidence" value="ECO:0007669"/>
    <property type="project" value="InterPro"/>
</dbReference>
<feature type="region of interest" description="Disordered" evidence="1">
    <location>
        <begin position="1"/>
        <end position="27"/>
    </location>
</feature>
<dbReference type="PRINTS" id="PR00700">
    <property type="entry name" value="PRTYPHPHTASE"/>
</dbReference>
<reference evidence="4" key="2">
    <citation type="submission" date="2012-12" db="EMBL/GenBank/DDBJ databases">
        <authorList>
            <person name="Gao Y.W."/>
            <person name="Fan S.T."/>
            <person name="Sun H.T."/>
            <person name="Wang Z."/>
            <person name="Gao X.L."/>
            <person name="Li Y.G."/>
            <person name="Wang T.C."/>
            <person name="Zhang K."/>
            <person name="Xu W.W."/>
            <person name="Yu Z.J."/>
            <person name="Xia X.Z."/>
        </authorList>
    </citation>
    <scope>NUCLEOTIDE SEQUENCE</scope>
    <source>
        <strain evidence="4">FR3</strain>
    </source>
</reference>
<dbReference type="InterPro" id="IPR029021">
    <property type="entry name" value="Prot-tyrosine_phosphatase-like"/>
</dbReference>
<dbReference type="AlphaFoldDB" id="A0A0K0JC05"/>
<dbReference type="PROSITE" id="PS50055">
    <property type="entry name" value="TYR_PHOSPHATASE_PTP"/>
    <property type="match status" value="1"/>
</dbReference>
<dbReference type="WormBase" id="Bm3827">
    <property type="protein sequence ID" value="BM35586"/>
    <property type="gene ID" value="WBGene00224088"/>
    <property type="gene designation" value="Bma-ptp-2"/>
</dbReference>
<dbReference type="SUPFAM" id="SSF52799">
    <property type="entry name" value="(Phosphotyrosine protein) phosphatases II"/>
    <property type="match status" value="1"/>
</dbReference>
<sequence>MSAKLDHENVSDLSDYEKDDRHSATPQEVVDKIAKGGEETIVEWHNIILREPPKFDAFLEQANMLKNRYPNVILYDRSRVKLLGDKLGDDYYHASYVDSYDRPDGFILAQAPFDETTESDFWRMIIQTNTKLIVLLTDVNNREGNRLIKHFWPESDANSRNYTGANIKVNYTKSDATALYDWYKFSISNIVDKSMNTITVTMLQYRKWIYDKIIPDNLLEFRSEVSSSFLFNIIKIKIFHVKRWETKMMKNGNVGPICLLCPTGVHRSGTYAILDIVLDRVTAEKKVGLLETASIVRKQRYGCMSYYSHYSHVADLVVRYAIATGIVDIGQIKQQE</sequence>
<dbReference type="InterPro" id="IPR000242">
    <property type="entry name" value="PTP_cat"/>
</dbReference>
<protein>
    <submittedName>
        <fullName evidence="4 7">Bm3827</fullName>
    </submittedName>
</protein>
<dbReference type="SMART" id="SM00404">
    <property type="entry name" value="PTPc_motif"/>
    <property type="match status" value="1"/>
</dbReference>
<evidence type="ECO:0000313" key="5">
    <source>
        <dbReference type="EMBL" id="VIO95879.1"/>
    </source>
</evidence>
<dbReference type="OrthoDB" id="5843582at2759"/>
<evidence type="ECO:0000256" key="1">
    <source>
        <dbReference type="SAM" id="MobiDB-lite"/>
    </source>
</evidence>
<dbReference type="InterPro" id="IPR003595">
    <property type="entry name" value="Tyr_Pase_cat"/>
</dbReference>
<dbReference type="EMBL" id="CAAKNF010000194">
    <property type="protein sequence ID" value="VIO95879.1"/>
    <property type="molecule type" value="Genomic_DNA"/>
</dbReference>
<reference evidence="4 6" key="1">
    <citation type="journal article" date="2007" name="Science">
        <title>Draft genome of the filarial nematode parasite Brugia malayi.</title>
        <authorList>
            <person name="Ghedin E."/>
            <person name="Wang S."/>
            <person name="Spiro D."/>
            <person name="Caler E."/>
            <person name="Zhao Q."/>
            <person name="Crabtree J."/>
            <person name="Allen J.E."/>
            <person name="Delcher A.L."/>
            <person name="Guiliano D.B."/>
            <person name="Miranda-Saavedra D."/>
            <person name="Angiuoli S.V."/>
            <person name="Creasy T."/>
            <person name="Amedeo P."/>
            <person name="Haas B."/>
            <person name="El-Sayed N.M."/>
            <person name="Wortman J.R."/>
            <person name="Feldblyum T."/>
            <person name="Tallon L."/>
            <person name="Schatz M."/>
            <person name="Shumway M."/>
            <person name="Koo H."/>
            <person name="Salzberg S.L."/>
            <person name="Schobel S."/>
            <person name="Pertea M."/>
            <person name="Pop M."/>
            <person name="White O."/>
            <person name="Barton G.J."/>
            <person name="Carlow C.K."/>
            <person name="Crawford M.J."/>
            <person name="Daub J."/>
            <person name="Dimmic M.W."/>
            <person name="Estes C.F."/>
            <person name="Foster J.M."/>
            <person name="Ganatra M."/>
            <person name="Gregory W.F."/>
            <person name="Johnson N.M."/>
            <person name="Jin J."/>
            <person name="Komuniecki R."/>
            <person name="Korf I."/>
            <person name="Kumar S."/>
            <person name="Laney S."/>
            <person name="Li B.W."/>
            <person name="Li W."/>
            <person name="Lindblom T.H."/>
            <person name="Lustigman S."/>
            <person name="Ma D."/>
            <person name="Maina C.V."/>
            <person name="Martin D.M."/>
            <person name="McCarter J.P."/>
            <person name="McReynolds L."/>
            <person name="Mitreva M."/>
            <person name="Nutman T.B."/>
            <person name="Parkinson J."/>
            <person name="Peregrin-Alvarez J.M."/>
            <person name="Poole C."/>
            <person name="Ren Q."/>
            <person name="Saunders L."/>
            <person name="Sluder A.E."/>
            <person name="Smith K."/>
            <person name="Stanke M."/>
            <person name="Unnasch T.R."/>
            <person name="Ware J."/>
            <person name="Wei A.D."/>
            <person name="Weil G."/>
            <person name="Williams D.J."/>
            <person name="Zhang Y."/>
            <person name="Williams S.A."/>
            <person name="Fraser-Liggett C."/>
            <person name="Slatko B."/>
            <person name="Blaxter M.L."/>
            <person name="Scott A.L."/>
        </authorList>
    </citation>
    <scope>NUCLEOTIDE SEQUENCE</scope>
    <source>
        <strain evidence="4 6">FR3</strain>
    </source>
</reference>
<keyword evidence="6" id="KW-1185">Reference proteome</keyword>
<reference evidence="7" key="4">
    <citation type="submission" date="2019-12" db="UniProtKB">
        <authorList>
            <consortium name="WormBaseParasite"/>
        </authorList>
    </citation>
    <scope>IDENTIFICATION</scope>
</reference>
<accession>A0A0K0JC05</accession>
<accession>A0A4E9FHX6</accession>
<dbReference type="Proteomes" id="UP000006672">
    <property type="component" value="Unassembled WGS sequence"/>
</dbReference>
<evidence type="ECO:0000259" key="3">
    <source>
        <dbReference type="PROSITE" id="PS50056"/>
    </source>
</evidence>
<dbReference type="OMA" id="MTEEHTV"/>
<evidence type="ECO:0000259" key="2">
    <source>
        <dbReference type="PROSITE" id="PS50055"/>
    </source>
</evidence>
<name>A0A0K0JC05_BRUMA</name>
<evidence type="ECO:0000313" key="7">
    <source>
        <dbReference type="WBParaSite" id="Bm3827.1"/>
    </source>
</evidence>
<dbReference type="CDD" id="cd00047">
    <property type="entry name" value="PTPc"/>
    <property type="match status" value="1"/>
</dbReference>
<gene>
    <name evidence="8" type="primary">bma-ptp-2</name>
    <name evidence="4 7 8" type="ORF">Bm3827</name>
    <name evidence="5" type="ORF">BM_BM3827</name>
    <name evidence="4" type="ORF">BM_Bm3827</name>
</gene>
<feature type="domain" description="Tyrosine-protein phosphatase" evidence="2">
    <location>
        <begin position="63"/>
        <end position="320"/>
    </location>
</feature>
<dbReference type="FunCoup" id="A0A0K0JC05">
    <property type="interactions" value="159"/>
</dbReference>
<dbReference type="InterPro" id="IPR000387">
    <property type="entry name" value="Tyr_Pase_dom"/>
</dbReference>
<evidence type="ECO:0000313" key="8">
    <source>
        <dbReference type="WormBase" id="Bm3827"/>
    </source>
</evidence>
<evidence type="ECO:0000313" key="4">
    <source>
        <dbReference type="EMBL" id="CRZ23730.1"/>
    </source>
</evidence>
<dbReference type="EMBL" id="LN856914">
    <property type="protein sequence ID" value="CRZ23730.1"/>
    <property type="molecule type" value="Genomic_DNA"/>
</dbReference>
<organism evidence="6 7">
    <name type="scientific">Brugia malayi</name>
    <name type="common">Filarial nematode worm</name>
    <dbReference type="NCBI Taxonomy" id="6279"/>
    <lineage>
        <taxon>Eukaryota</taxon>
        <taxon>Metazoa</taxon>
        <taxon>Ecdysozoa</taxon>
        <taxon>Nematoda</taxon>
        <taxon>Chromadorea</taxon>
        <taxon>Rhabditida</taxon>
        <taxon>Spirurina</taxon>
        <taxon>Spiruromorpha</taxon>
        <taxon>Filarioidea</taxon>
        <taxon>Onchocercidae</taxon>
        <taxon>Brugia</taxon>
    </lineage>
</organism>
<dbReference type="InterPro" id="IPR050348">
    <property type="entry name" value="Protein-Tyr_Phosphatase"/>
</dbReference>
<dbReference type="PROSITE" id="PS50056">
    <property type="entry name" value="TYR_PHOSPHATASE_2"/>
    <property type="match status" value="1"/>
</dbReference>
<dbReference type="Gene3D" id="3.90.190.10">
    <property type="entry name" value="Protein tyrosine phosphatase superfamily"/>
    <property type="match status" value="1"/>
</dbReference>
<proteinExistence type="predicted"/>
<dbReference type="WBParaSite" id="Bm3827.1">
    <property type="protein sequence ID" value="Bm3827.1"/>
    <property type="gene ID" value="WBGene00224088"/>
</dbReference>
<evidence type="ECO:0000313" key="6">
    <source>
        <dbReference type="Proteomes" id="UP000006672"/>
    </source>
</evidence>
<dbReference type="STRING" id="6279.A0A0K0JC05"/>
<dbReference type="PANTHER" id="PTHR19134:SF559">
    <property type="entry name" value="TYROSINE-PROTEIN PHOSPHATASE DOMAIN-CONTAINING PROTEIN"/>
    <property type="match status" value="1"/>
</dbReference>
<dbReference type="PANTHER" id="PTHR19134">
    <property type="entry name" value="RECEPTOR-TYPE TYROSINE-PROTEIN PHOSPHATASE"/>
    <property type="match status" value="1"/>
</dbReference>
<dbReference type="SMART" id="SM00194">
    <property type="entry name" value="PTPc"/>
    <property type="match status" value="1"/>
</dbReference>